<dbReference type="Proteomes" id="UP000036097">
    <property type="component" value="Unassembled WGS sequence"/>
</dbReference>
<sequence length="76" mass="8532">MSLEVKTLCWFQSEDWIMTAIAFRGSYVVTQYGNLFSVDWCLGNSVVNIKAGIDSLASAQELAQADYHQEVQRAIL</sequence>
<dbReference type="AlphaFoldDB" id="A0A0J1JMX1"/>
<proteinExistence type="predicted"/>
<dbReference type="EMBL" id="LDOT01000032">
    <property type="protein sequence ID" value="KLV03507.1"/>
    <property type="molecule type" value="Genomic_DNA"/>
</dbReference>
<evidence type="ECO:0000313" key="2">
    <source>
        <dbReference type="Proteomes" id="UP000036097"/>
    </source>
</evidence>
<organism evidence="1 2">
    <name type="scientific">Photobacterium aquae</name>
    <dbReference type="NCBI Taxonomy" id="1195763"/>
    <lineage>
        <taxon>Bacteria</taxon>
        <taxon>Pseudomonadati</taxon>
        <taxon>Pseudomonadota</taxon>
        <taxon>Gammaproteobacteria</taxon>
        <taxon>Vibrionales</taxon>
        <taxon>Vibrionaceae</taxon>
        <taxon>Photobacterium</taxon>
    </lineage>
</organism>
<keyword evidence="2" id="KW-1185">Reference proteome</keyword>
<comment type="caution">
    <text evidence="1">The sequence shown here is derived from an EMBL/GenBank/DDBJ whole genome shotgun (WGS) entry which is preliminary data.</text>
</comment>
<accession>A0A0J1JMX1</accession>
<gene>
    <name evidence="1" type="ORF">ABT56_18915</name>
</gene>
<name>A0A0J1JMX1_9GAMM</name>
<reference evidence="1 2" key="1">
    <citation type="submission" date="2015-05" db="EMBL/GenBank/DDBJ databases">
        <title>Photobacterium galathea sp. nov.</title>
        <authorList>
            <person name="Machado H."/>
            <person name="Gram L."/>
        </authorList>
    </citation>
    <scope>NUCLEOTIDE SEQUENCE [LARGE SCALE GENOMIC DNA]</scope>
    <source>
        <strain evidence="1 2">CGMCC 1.12159</strain>
    </source>
</reference>
<evidence type="ECO:0000313" key="1">
    <source>
        <dbReference type="EMBL" id="KLV03507.1"/>
    </source>
</evidence>
<dbReference type="PATRIC" id="fig|1195763.3.peg.4042"/>
<protein>
    <submittedName>
        <fullName evidence="1">Uncharacterized protein</fullName>
    </submittedName>
</protein>
<dbReference type="STRING" id="1195763.ABT56_18915"/>